<feature type="compositionally biased region" description="Polar residues" evidence="1">
    <location>
        <begin position="263"/>
        <end position="272"/>
    </location>
</feature>
<dbReference type="PANTHER" id="PTHR47595:SF1">
    <property type="entry name" value="MYB_SANT-LIKE DNA-BINDING DOMAIN-CONTAINING PROTEIN"/>
    <property type="match status" value="1"/>
</dbReference>
<dbReference type="EMBL" id="JARKIK010000062">
    <property type="protein sequence ID" value="KAK8730897.1"/>
    <property type="molecule type" value="Genomic_DNA"/>
</dbReference>
<comment type="caution">
    <text evidence="3">The sequence shown here is derived from an EMBL/GenBank/DDBJ whole genome shotgun (WGS) entry which is preliminary data.</text>
</comment>
<dbReference type="Pfam" id="PF13837">
    <property type="entry name" value="Myb_DNA-bind_4"/>
    <property type="match status" value="2"/>
</dbReference>
<organism evidence="3 4">
    <name type="scientific">Cherax quadricarinatus</name>
    <name type="common">Australian red claw crayfish</name>
    <dbReference type="NCBI Taxonomy" id="27406"/>
    <lineage>
        <taxon>Eukaryota</taxon>
        <taxon>Metazoa</taxon>
        <taxon>Ecdysozoa</taxon>
        <taxon>Arthropoda</taxon>
        <taxon>Crustacea</taxon>
        <taxon>Multicrustacea</taxon>
        <taxon>Malacostraca</taxon>
        <taxon>Eumalacostraca</taxon>
        <taxon>Eucarida</taxon>
        <taxon>Decapoda</taxon>
        <taxon>Pleocyemata</taxon>
        <taxon>Astacidea</taxon>
        <taxon>Parastacoidea</taxon>
        <taxon>Parastacidae</taxon>
        <taxon>Cherax</taxon>
    </lineage>
</organism>
<dbReference type="Gene3D" id="1.10.10.60">
    <property type="entry name" value="Homeodomain-like"/>
    <property type="match status" value="2"/>
</dbReference>
<feature type="compositionally biased region" description="Polar residues" evidence="1">
    <location>
        <begin position="348"/>
        <end position="363"/>
    </location>
</feature>
<dbReference type="InterPro" id="IPR044822">
    <property type="entry name" value="Myb_DNA-bind_4"/>
</dbReference>
<dbReference type="PANTHER" id="PTHR47595">
    <property type="entry name" value="HEAT SHOCK 70 KDA PROTEIN 14"/>
    <property type="match status" value="1"/>
</dbReference>
<evidence type="ECO:0000313" key="3">
    <source>
        <dbReference type="EMBL" id="KAK8730897.1"/>
    </source>
</evidence>
<keyword evidence="4" id="KW-1185">Reference proteome</keyword>
<dbReference type="PROSITE" id="PS50090">
    <property type="entry name" value="MYB_LIKE"/>
    <property type="match status" value="1"/>
</dbReference>
<accession>A0AAW0WGY2</accession>
<dbReference type="InterPro" id="IPR001005">
    <property type="entry name" value="SANT/Myb"/>
</dbReference>
<sequence length="387" mass="44391">MPFTSDHPPVPAATATEFQWNRQKVHALISKVEEFFEDFYDPSKKKKSIWSNVAQRMQEEGYNCTGSECDKKWRNLKATYVKVLQKQIHGDNSYRFEYFDALHHILGKEIDPLGMRDQVKTSGTAASLNDRASPTHYTDLTAGADDFVWTDSIVHLLLDFIQERRDAFNSPSSRVDDVWEEIAQQMALEGHDVHSAQCQHKWFLLQKDFQYHQAEADATGSVSLWSFYTRVRDMKNTINISTNVAKECKLLLGDSSVPGPTRSWDTGRQPGSKTPVKGGEHRAAQNRSILDRVQQLEVNLGIDRRLQQLESRIESNNQQRNTHRQTNNVLKQILSELRRINNILEQQASSQTNQEVRTTVQHQHQYDQRPGSPGQGIIIVEAYSDQL</sequence>
<feature type="region of interest" description="Disordered" evidence="1">
    <location>
        <begin position="256"/>
        <end position="284"/>
    </location>
</feature>
<gene>
    <name evidence="3" type="ORF">OTU49_007688</name>
</gene>
<evidence type="ECO:0000256" key="1">
    <source>
        <dbReference type="SAM" id="MobiDB-lite"/>
    </source>
</evidence>
<feature type="domain" description="Myb-like" evidence="2">
    <location>
        <begin position="20"/>
        <end position="77"/>
    </location>
</feature>
<proteinExistence type="predicted"/>
<name>A0AAW0WGY2_CHEQU</name>
<feature type="region of interest" description="Disordered" evidence="1">
    <location>
        <begin position="348"/>
        <end position="377"/>
    </location>
</feature>
<evidence type="ECO:0000313" key="4">
    <source>
        <dbReference type="Proteomes" id="UP001445076"/>
    </source>
</evidence>
<protein>
    <recommendedName>
        <fullName evidence="2">Myb-like domain-containing protein</fullName>
    </recommendedName>
</protein>
<reference evidence="3 4" key="1">
    <citation type="journal article" date="2024" name="BMC Genomics">
        <title>Genome assembly of redclaw crayfish (Cherax quadricarinatus) provides insights into its immune adaptation and hypoxia tolerance.</title>
        <authorList>
            <person name="Liu Z."/>
            <person name="Zheng J."/>
            <person name="Li H."/>
            <person name="Fang K."/>
            <person name="Wang S."/>
            <person name="He J."/>
            <person name="Zhou D."/>
            <person name="Weng S."/>
            <person name="Chi M."/>
            <person name="Gu Z."/>
            <person name="He J."/>
            <person name="Li F."/>
            <person name="Wang M."/>
        </authorList>
    </citation>
    <scope>NUCLEOTIDE SEQUENCE [LARGE SCALE GENOMIC DNA]</scope>
    <source>
        <strain evidence="3">ZL_2023a</strain>
    </source>
</reference>
<dbReference type="AlphaFoldDB" id="A0AAW0WGY2"/>
<dbReference type="Proteomes" id="UP001445076">
    <property type="component" value="Unassembled WGS sequence"/>
</dbReference>
<evidence type="ECO:0000259" key="2">
    <source>
        <dbReference type="PROSITE" id="PS50090"/>
    </source>
</evidence>